<dbReference type="RefSeq" id="WP_258433894.1">
    <property type="nucleotide sequence ID" value="NZ_JANSGW010000018.1"/>
</dbReference>
<dbReference type="GO" id="GO:0004170">
    <property type="term" value="F:dUTP diphosphatase activity"/>
    <property type="evidence" value="ECO:0007669"/>
    <property type="project" value="UniProtKB-EC"/>
</dbReference>
<dbReference type="InterPro" id="IPR014871">
    <property type="entry name" value="dUTPase/dCTP_pyrophosphatase"/>
</dbReference>
<accession>A0AAP3DJB7</accession>
<reference evidence="1" key="1">
    <citation type="submission" date="2022-09" db="EMBL/GenBank/DDBJ databases">
        <title>Genome analysis and characterization of larvicidal activity of Brevibacillus strains.</title>
        <authorList>
            <person name="Patrusheva E.V."/>
            <person name="Izotova A.O."/>
            <person name="Toshchakov S.V."/>
            <person name="Sineoky S.P."/>
        </authorList>
    </citation>
    <scope>NUCLEOTIDE SEQUENCE</scope>
    <source>
        <strain evidence="1">VKPM_B-13247</strain>
    </source>
</reference>
<dbReference type="PIRSF" id="PIRSF030140">
    <property type="entry name" value="UCP030140"/>
    <property type="match status" value="1"/>
</dbReference>
<dbReference type="SUPFAM" id="SSF57938">
    <property type="entry name" value="DnaJ/Hsp40 cysteine-rich domain"/>
    <property type="match status" value="1"/>
</dbReference>
<sequence>MEISLETLFEKQKQLDDYIIKKKGLDTLPKQELLNNTVLALQVEICELANEWRGFKHWSEDREPRTIAERGVCKMCAGTGAYPIESDDECPTCQGEGEQIYNPLLEEYVDCLHFFLSMARQLELSTDDLYAWEDQLEGETTILLTELLMNVGQIMGDQIFANKPKDVFQHRREHFRASLFIFYNLGEQRLGISYEDMVQAYLDKWKINIQRQESGY</sequence>
<dbReference type="Gene3D" id="6.20.20.10">
    <property type="match status" value="1"/>
</dbReference>
<dbReference type="EMBL" id="JAPTNE010000018">
    <property type="protein sequence ID" value="MCZ0808075.1"/>
    <property type="molecule type" value="Genomic_DNA"/>
</dbReference>
<evidence type="ECO:0000313" key="1">
    <source>
        <dbReference type="EMBL" id="MCZ0808075.1"/>
    </source>
</evidence>
<dbReference type="SUPFAM" id="SSF101386">
    <property type="entry name" value="all-alpha NTP pyrophosphatases"/>
    <property type="match status" value="1"/>
</dbReference>
<comment type="caution">
    <text evidence="1">The sequence shown here is derived from an EMBL/GenBank/DDBJ whole genome shotgun (WGS) entry which is preliminary data.</text>
</comment>
<organism evidence="1 2">
    <name type="scientific">Brevibacillus laterosporus</name>
    <name type="common">Bacillus laterosporus</name>
    <dbReference type="NCBI Taxonomy" id="1465"/>
    <lineage>
        <taxon>Bacteria</taxon>
        <taxon>Bacillati</taxon>
        <taxon>Bacillota</taxon>
        <taxon>Bacilli</taxon>
        <taxon>Bacillales</taxon>
        <taxon>Paenibacillaceae</taxon>
        <taxon>Brevibacillus</taxon>
    </lineage>
</organism>
<dbReference type="InterPro" id="IPR036410">
    <property type="entry name" value="HSP_DnaJ_Cys-rich_dom_sf"/>
</dbReference>
<dbReference type="Pfam" id="PF08761">
    <property type="entry name" value="dUTPase_2"/>
    <property type="match status" value="2"/>
</dbReference>
<dbReference type="InterPro" id="IPR016947">
    <property type="entry name" value="UCP030140"/>
</dbReference>
<name>A0AAP3DJB7_BRELA</name>
<dbReference type="Proteomes" id="UP001077662">
    <property type="component" value="Unassembled WGS sequence"/>
</dbReference>
<keyword evidence="1" id="KW-0378">Hydrolase</keyword>
<proteinExistence type="predicted"/>
<gene>
    <name evidence="1" type="ORF">O0554_14355</name>
</gene>
<dbReference type="Gene3D" id="1.10.4010.10">
    <property type="entry name" value="Type II deoxyuridine triphosphatase"/>
    <property type="match status" value="1"/>
</dbReference>
<protein>
    <submittedName>
        <fullName evidence="1">dUTP diphosphatase</fullName>
        <ecNumber evidence="1">3.6.1.23</ecNumber>
    </submittedName>
</protein>
<evidence type="ECO:0000313" key="2">
    <source>
        <dbReference type="Proteomes" id="UP001077662"/>
    </source>
</evidence>
<dbReference type="CDD" id="cd11527">
    <property type="entry name" value="NTP-PPase_dUTPase"/>
    <property type="match status" value="1"/>
</dbReference>
<dbReference type="EC" id="3.6.1.23" evidence="1"/>
<dbReference type="AlphaFoldDB" id="A0AAP3DJB7"/>